<sequence length="226" mass="25433">MELTDRLRAILDFVEPADTAADIGCDHGMISAALIEEKKARHVFACDISPMSLKKAGLLAEERGYTQIETRLSDGLAALKGEAIDTVIIAGMGGLLIRDILAGGLEIAAHTRQFVLGPQGNEYELRRFLYENGFVLENEAIVRDDGRYYQILNVKHGKSSLPNEIYLFFGYYPVLRREVLQKEFLQCKRNELATIIERAGRGKNTENYIANKKKLLREVEEVLKCL</sequence>
<reference evidence="1" key="1">
    <citation type="submission" date="2023-02" db="EMBL/GenBank/DDBJ databases">
        <title>Gut commensal Christensenella minuta modulates host metabolism via a new class of secondary bile acids.</title>
        <authorList>
            <person name="Liu C."/>
        </authorList>
    </citation>
    <scope>NUCLEOTIDE SEQUENCE</scope>
    <source>
        <strain evidence="1">CA70</strain>
    </source>
</reference>
<dbReference type="CDD" id="cd02440">
    <property type="entry name" value="AdoMet_MTases"/>
    <property type="match status" value="1"/>
</dbReference>
<dbReference type="GO" id="GO:0032259">
    <property type="term" value="P:methylation"/>
    <property type="evidence" value="ECO:0007669"/>
    <property type="project" value="UniProtKB-KW"/>
</dbReference>
<dbReference type="RefSeq" id="WP_353423772.1">
    <property type="nucleotide sequence ID" value="NZ_CP117826.1"/>
</dbReference>
<gene>
    <name evidence="1" type="ORF">PUP29_02600</name>
</gene>
<dbReference type="PANTHER" id="PTHR38451">
    <property type="entry name" value="TRNA (ADENINE(22)-N(1))-METHYLTRANSFERASE"/>
    <property type="match status" value="1"/>
</dbReference>
<organism evidence="1">
    <name type="scientific">Christensenella massiliensis</name>
    <dbReference type="NCBI Taxonomy" id="1805714"/>
    <lineage>
        <taxon>Bacteria</taxon>
        <taxon>Bacillati</taxon>
        <taxon>Bacillota</taxon>
        <taxon>Clostridia</taxon>
        <taxon>Christensenellales</taxon>
        <taxon>Christensenellaceae</taxon>
        <taxon>Christensenella</taxon>
    </lineage>
</organism>
<keyword evidence="1" id="KW-0808">Transferase</keyword>
<evidence type="ECO:0000313" key="1">
    <source>
        <dbReference type="EMBL" id="XCC62832.1"/>
    </source>
</evidence>
<dbReference type="InterPro" id="IPR006901">
    <property type="entry name" value="TrmK"/>
</dbReference>
<dbReference type="InterPro" id="IPR029063">
    <property type="entry name" value="SAM-dependent_MTases_sf"/>
</dbReference>
<dbReference type="Pfam" id="PF12847">
    <property type="entry name" value="Methyltransf_18"/>
    <property type="match status" value="1"/>
</dbReference>
<protein>
    <submittedName>
        <fullName evidence="1">Class I SAM-dependent methyltransferase</fullName>
    </submittedName>
</protein>
<dbReference type="Gene3D" id="3.40.50.150">
    <property type="entry name" value="Vaccinia Virus protein VP39"/>
    <property type="match status" value="1"/>
</dbReference>
<dbReference type="PANTHER" id="PTHR38451:SF1">
    <property type="entry name" value="TRNA (ADENINE(22)-N(1))-METHYLTRANSFERASE"/>
    <property type="match status" value="1"/>
</dbReference>
<name>A0AAU8AAT0_9FIRM</name>
<keyword evidence="1" id="KW-0489">Methyltransferase</keyword>
<dbReference type="EMBL" id="CP117826">
    <property type="protein sequence ID" value="XCC62832.1"/>
    <property type="molecule type" value="Genomic_DNA"/>
</dbReference>
<accession>A0AAU8AAT0</accession>
<dbReference type="SUPFAM" id="SSF53335">
    <property type="entry name" value="S-adenosyl-L-methionine-dependent methyltransferases"/>
    <property type="match status" value="1"/>
</dbReference>
<dbReference type="GO" id="GO:0160105">
    <property type="term" value="F:tRNA (adenine(22)-N1)-methyltransferase activity"/>
    <property type="evidence" value="ECO:0007669"/>
    <property type="project" value="InterPro"/>
</dbReference>
<dbReference type="PIRSF" id="PIRSF018637">
    <property type="entry name" value="TrmK"/>
    <property type="match status" value="1"/>
</dbReference>
<dbReference type="AlphaFoldDB" id="A0AAU8AAT0"/>
<proteinExistence type="predicted"/>